<comment type="caution">
    <text evidence="2">The sequence shown here is derived from an EMBL/GenBank/DDBJ whole genome shotgun (WGS) entry which is preliminary data.</text>
</comment>
<evidence type="ECO:0000313" key="3">
    <source>
        <dbReference type="Proteomes" id="UP001149822"/>
    </source>
</evidence>
<sequence length="84" mass="8812">MSRLLVFAATASLLSVTGQAALSQGVHEHPESKPGTSVVTRVEVRAGSVYDSHDLANNGMAAGDRIWVTKFPSSGMIDGPSRDD</sequence>
<accession>A0ABT4J0R3</accession>
<keyword evidence="1" id="KW-0732">Signal</keyword>
<reference evidence="2" key="1">
    <citation type="submission" date="2022-12" db="EMBL/GenBank/DDBJ databases">
        <title>Paracoccus sp. EF6 isolated from a lake water.</title>
        <authorList>
            <person name="Liu H."/>
        </authorList>
    </citation>
    <scope>NUCLEOTIDE SEQUENCE</scope>
    <source>
        <strain evidence="2">EF6</strain>
    </source>
</reference>
<proteinExistence type="predicted"/>
<protein>
    <submittedName>
        <fullName evidence="2">Uncharacterized protein</fullName>
    </submittedName>
</protein>
<keyword evidence="3" id="KW-1185">Reference proteome</keyword>
<gene>
    <name evidence="2" type="ORF">OU682_03630</name>
</gene>
<organism evidence="2 3">
    <name type="scientific">Paracoccus benzoatiresistens</name>
    <dbReference type="NCBI Taxonomy" id="2997341"/>
    <lineage>
        <taxon>Bacteria</taxon>
        <taxon>Pseudomonadati</taxon>
        <taxon>Pseudomonadota</taxon>
        <taxon>Alphaproteobacteria</taxon>
        <taxon>Rhodobacterales</taxon>
        <taxon>Paracoccaceae</taxon>
        <taxon>Paracoccus</taxon>
    </lineage>
</organism>
<evidence type="ECO:0000256" key="1">
    <source>
        <dbReference type="SAM" id="SignalP"/>
    </source>
</evidence>
<name>A0ABT4J0R3_9RHOB</name>
<dbReference type="RefSeq" id="WP_268940711.1">
    <property type="nucleotide sequence ID" value="NZ_JAPTYD010000003.1"/>
</dbReference>
<evidence type="ECO:0000313" key="2">
    <source>
        <dbReference type="EMBL" id="MCZ0960709.1"/>
    </source>
</evidence>
<dbReference type="EMBL" id="JAPTYD010000003">
    <property type="protein sequence ID" value="MCZ0960709.1"/>
    <property type="molecule type" value="Genomic_DNA"/>
</dbReference>
<dbReference type="Proteomes" id="UP001149822">
    <property type="component" value="Unassembled WGS sequence"/>
</dbReference>
<feature type="signal peptide" evidence="1">
    <location>
        <begin position="1"/>
        <end position="20"/>
    </location>
</feature>
<feature type="chain" id="PRO_5047451699" evidence="1">
    <location>
        <begin position="21"/>
        <end position="84"/>
    </location>
</feature>